<organism evidence="2 3">
    <name type="scientific">Salinimicrobium oceani</name>
    <dbReference type="NCBI Taxonomy" id="2722702"/>
    <lineage>
        <taxon>Bacteria</taxon>
        <taxon>Pseudomonadati</taxon>
        <taxon>Bacteroidota</taxon>
        <taxon>Flavobacteriia</taxon>
        <taxon>Flavobacteriales</taxon>
        <taxon>Flavobacteriaceae</taxon>
        <taxon>Salinimicrobium</taxon>
    </lineage>
</organism>
<dbReference type="PANTHER" id="PTHR11575">
    <property type="entry name" value="5'-NUCLEOTIDASE-RELATED"/>
    <property type="match status" value="1"/>
</dbReference>
<dbReference type="RefSeq" id="WP_209310069.1">
    <property type="nucleotide sequence ID" value="NZ_JAAVJR010000507.1"/>
</dbReference>
<feature type="domain" description="5'-Nucleotidase C-terminal" evidence="1">
    <location>
        <begin position="3"/>
        <end position="140"/>
    </location>
</feature>
<evidence type="ECO:0000313" key="3">
    <source>
        <dbReference type="Proteomes" id="UP000703674"/>
    </source>
</evidence>
<dbReference type="SUPFAM" id="SSF55816">
    <property type="entry name" value="5'-nucleotidase (syn. UDP-sugar hydrolase), C-terminal domain"/>
    <property type="match status" value="1"/>
</dbReference>
<sequence>RQYKTESSFDKLVGNLLRKEYDAEIAFLPGVGYGISLQGEITRENLYRLIPHPPKVATLSLTGKQVKATLEQTATNQKPGDKYEVVGGLLQSSGVSYTLDYSKTIGDRINGVQVNGKDLDPEKEYKIVTHSGMLKGLHRYDEIGKGKNIDRKDIQLNEFV</sequence>
<dbReference type="InterPro" id="IPR008334">
    <property type="entry name" value="5'-Nucleotdase_C"/>
</dbReference>
<evidence type="ECO:0000313" key="2">
    <source>
        <dbReference type="EMBL" id="NJW54797.1"/>
    </source>
</evidence>
<dbReference type="PANTHER" id="PTHR11575:SF42">
    <property type="entry name" value="SULFUR OXIDATION PROTEIN SOXB"/>
    <property type="match status" value="1"/>
</dbReference>
<protein>
    <submittedName>
        <fullName evidence="2">Multifunctional 2',3'-cyclic-nucleotide 2'-phosphodiesterase/5'-nucleotidase/3'-nucleotidase</fullName>
    </submittedName>
</protein>
<reference evidence="2 3" key="1">
    <citation type="submission" date="2020-03" db="EMBL/GenBank/DDBJ databases">
        <title>Salinimicrobium sp. nov, isolated from SCS.</title>
        <authorList>
            <person name="Cao W.R."/>
        </authorList>
    </citation>
    <scope>NUCLEOTIDE SEQUENCE [LARGE SCALE GENOMIC DNA]</scope>
    <source>
        <strain evidence="3">J15B91</strain>
    </source>
</reference>
<dbReference type="Proteomes" id="UP000703674">
    <property type="component" value="Unassembled WGS sequence"/>
</dbReference>
<feature type="non-terminal residue" evidence="2">
    <location>
        <position position="160"/>
    </location>
</feature>
<gene>
    <name evidence="2" type="ORF">HC175_17950</name>
</gene>
<keyword evidence="3" id="KW-1185">Reference proteome</keyword>
<evidence type="ECO:0000259" key="1">
    <source>
        <dbReference type="Pfam" id="PF02872"/>
    </source>
</evidence>
<dbReference type="EMBL" id="JAAVJR010000507">
    <property type="protein sequence ID" value="NJW54797.1"/>
    <property type="molecule type" value="Genomic_DNA"/>
</dbReference>
<dbReference type="Pfam" id="PF02872">
    <property type="entry name" value="5_nucleotid_C"/>
    <property type="match status" value="1"/>
</dbReference>
<dbReference type="Gene3D" id="3.90.780.10">
    <property type="entry name" value="5'-Nucleotidase, C-terminal domain"/>
    <property type="match status" value="1"/>
</dbReference>
<proteinExistence type="predicted"/>
<dbReference type="InterPro" id="IPR006179">
    <property type="entry name" value="5_nucleotidase/apyrase"/>
</dbReference>
<feature type="non-terminal residue" evidence="2">
    <location>
        <position position="1"/>
    </location>
</feature>
<dbReference type="InterPro" id="IPR036907">
    <property type="entry name" value="5'-Nucleotdase_C_sf"/>
</dbReference>
<name>A0ABX1D661_9FLAO</name>
<comment type="caution">
    <text evidence="2">The sequence shown here is derived from an EMBL/GenBank/DDBJ whole genome shotgun (WGS) entry which is preliminary data.</text>
</comment>
<accession>A0ABX1D661</accession>